<reference evidence="2 3" key="1">
    <citation type="submission" date="2020-06" db="EMBL/GenBank/DDBJ databases">
        <title>NJ-3-1, isolated from saline soil.</title>
        <authorList>
            <person name="Cui H.L."/>
            <person name="Shi X."/>
        </authorList>
    </citation>
    <scope>NUCLEOTIDE SEQUENCE [LARGE SCALE GENOMIC DNA]</scope>
    <source>
        <strain evidence="2 3">NJ-3-1</strain>
    </source>
</reference>
<keyword evidence="1" id="KW-0812">Transmembrane</keyword>
<dbReference type="KEGG" id="halu:HUG12_03120"/>
<organism evidence="2 3">
    <name type="scientific">Halorarum salinum</name>
    <dbReference type="NCBI Taxonomy" id="2743089"/>
    <lineage>
        <taxon>Archaea</taxon>
        <taxon>Methanobacteriati</taxon>
        <taxon>Methanobacteriota</taxon>
        <taxon>Stenosarchaea group</taxon>
        <taxon>Halobacteria</taxon>
        <taxon>Halobacteriales</taxon>
        <taxon>Haloferacaceae</taxon>
        <taxon>Halorarum</taxon>
    </lineage>
</organism>
<feature type="transmembrane region" description="Helical" evidence="1">
    <location>
        <begin position="7"/>
        <end position="24"/>
    </location>
</feature>
<proteinExistence type="predicted"/>
<name>A0A7D5L9D8_9EURY</name>
<accession>A0A7D5L9D8</accession>
<keyword evidence="1" id="KW-0472">Membrane</keyword>
<evidence type="ECO:0000256" key="1">
    <source>
        <dbReference type="SAM" id="Phobius"/>
    </source>
</evidence>
<dbReference type="EMBL" id="CP058579">
    <property type="protein sequence ID" value="QLG60789.1"/>
    <property type="molecule type" value="Genomic_DNA"/>
</dbReference>
<sequence length="68" mass="6519">MSRPVRYTGGGIAVVGLAVAASFVGPRTADPVAAMVVGFPSLGVRIGGIVLGLISIAAGLRLIGSAGG</sequence>
<dbReference type="AlphaFoldDB" id="A0A7D5L9D8"/>
<keyword evidence="3" id="KW-1185">Reference proteome</keyword>
<feature type="transmembrane region" description="Helical" evidence="1">
    <location>
        <begin position="44"/>
        <end position="63"/>
    </location>
</feature>
<dbReference type="RefSeq" id="WP_179267375.1">
    <property type="nucleotide sequence ID" value="NZ_CP058579.1"/>
</dbReference>
<gene>
    <name evidence="2" type="ORF">HUG12_03120</name>
</gene>
<evidence type="ECO:0000313" key="3">
    <source>
        <dbReference type="Proteomes" id="UP000509626"/>
    </source>
</evidence>
<dbReference type="GeneID" id="56036417"/>
<protein>
    <submittedName>
        <fullName evidence="2">Uncharacterized protein</fullName>
    </submittedName>
</protein>
<dbReference type="Proteomes" id="UP000509626">
    <property type="component" value="Chromosome"/>
</dbReference>
<keyword evidence="1" id="KW-1133">Transmembrane helix</keyword>
<evidence type="ECO:0000313" key="2">
    <source>
        <dbReference type="EMBL" id="QLG60789.1"/>
    </source>
</evidence>